<proteinExistence type="inferred from homology"/>
<gene>
    <name evidence="5" type="ORF">L5515_004659</name>
</gene>
<dbReference type="GO" id="GO:0005576">
    <property type="term" value="C:extracellular region"/>
    <property type="evidence" value="ECO:0007669"/>
    <property type="project" value="UniProtKB-SubCell"/>
</dbReference>
<dbReference type="Proteomes" id="UP000829354">
    <property type="component" value="Chromosome III"/>
</dbReference>
<keyword evidence="6" id="KW-1185">Reference proteome</keyword>
<dbReference type="InterPro" id="IPR001534">
    <property type="entry name" value="Transthyretin-like"/>
</dbReference>
<evidence type="ECO:0000313" key="5">
    <source>
        <dbReference type="EMBL" id="UMM24411.1"/>
    </source>
</evidence>
<reference evidence="5 6" key="1">
    <citation type="submission" date="2022-04" db="EMBL/GenBank/DDBJ databases">
        <title>Chromosome-level reference genomes for two strains of Caenorhabditis briggsae: an improved platform for comparative genomics.</title>
        <authorList>
            <person name="Stevens L."/>
            <person name="Andersen E."/>
        </authorList>
    </citation>
    <scope>NUCLEOTIDE SEQUENCE [LARGE SCALE GENOMIC DNA]</scope>
    <source>
        <strain evidence="5">VX34</strain>
        <tissue evidence="5">Whole-organism</tissue>
    </source>
</reference>
<dbReference type="Gene3D" id="2.60.40.3330">
    <property type="match status" value="1"/>
</dbReference>
<dbReference type="PANTHER" id="PTHR21700">
    <property type="entry name" value="TRANSTHYRETIN-LIKE FAMILY PROTEIN-RELATED"/>
    <property type="match status" value="1"/>
</dbReference>
<dbReference type="InterPro" id="IPR038479">
    <property type="entry name" value="Transthyretin-like_sf"/>
</dbReference>
<comment type="subcellular location">
    <subcellularLocation>
        <location evidence="1">Secreted</location>
    </subcellularLocation>
</comment>
<sequence length="186" mass="20493">MTLWTQLANLSFASLFPIHPTSWSHQRSIKMFILFLLLTITISTSDGGKLGRLQSVAVSGQLKCEGKPAAGLRVDLMESDNNVEESGIIDDDDFINYFITDESGNFNVSGSEVEISGIEPYVNIFHKCDDGLSPCQRVLRINIPKSATVWGETSSELFSIGTFELAGKVVGERRSCAYRNLTTDSF</sequence>
<dbReference type="PANTHER" id="PTHR21700:SF33">
    <property type="entry name" value="TRANSTHYRETIN-LIKE PROTEIN 1"/>
    <property type="match status" value="1"/>
</dbReference>
<dbReference type="EMBL" id="CP092622">
    <property type="protein sequence ID" value="UMM24411.1"/>
    <property type="molecule type" value="Genomic_DNA"/>
</dbReference>
<accession>A0AAE9ENB9</accession>
<protein>
    <submittedName>
        <fullName evidence="5">Uncharacterized protein</fullName>
    </submittedName>
</protein>
<organism evidence="5 6">
    <name type="scientific">Caenorhabditis briggsae</name>
    <dbReference type="NCBI Taxonomy" id="6238"/>
    <lineage>
        <taxon>Eukaryota</taxon>
        <taxon>Metazoa</taxon>
        <taxon>Ecdysozoa</taxon>
        <taxon>Nematoda</taxon>
        <taxon>Chromadorea</taxon>
        <taxon>Rhabditida</taxon>
        <taxon>Rhabditina</taxon>
        <taxon>Rhabditomorpha</taxon>
        <taxon>Rhabditoidea</taxon>
        <taxon>Rhabditidae</taxon>
        <taxon>Peloderinae</taxon>
        <taxon>Caenorhabditis</taxon>
    </lineage>
</organism>
<name>A0AAE9ENB9_CAEBR</name>
<keyword evidence="4" id="KW-0732">Signal</keyword>
<evidence type="ECO:0000256" key="2">
    <source>
        <dbReference type="ARBA" id="ARBA00010112"/>
    </source>
</evidence>
<keyword evidence="3" id="KW-0964">Secreted</keyword>
<evidence type="ECO:0000313" key="6">
    <source>
        <dbReference type="Proteomes" id="UP000829354"/>
    </source>
</evidence>
<evidence type="ECO:0000256" key="3">
    <source>
        <dbReference type="ARBA" id="ARBA00022525"/>
    </source>
</evidence>
<dbReference type="AlphaFoldDB" id="A0AAE9ENB9"/>
<comment type="similarity">
    <text evidence="2">Belongs to the nematode transthyretin-like family.</text>
</comment>
<dbReference type="GO" id="GO:0009986">
    <property type="term" value="C:cell surface"/>
    <property type="evidence" value="ECO:0007669"/>
    <property type="project" value="InterPro"/>
</dbReference>
<evidence type="ECO:0000256" key="4">
    <source>
        <dbReference type="ARBA" id="ARBA00022729"/>
    </source>
</evidence>
<dbReference type="Pfam" id="PF01060">
    <property type="entry name" value="TTR-52"/>
    <property type="match status" value="1"/>
</dbReference>
<evidence type="ECO:0000256" key="1">
    <source>
        <dbReference type="ARBA" id="ARBA00004613"/>
    </source>
</evidence>